<proteinExistence type="predicted"/>
<evidence type="ECO:0000313" key="5">
    <source>
        <dbReference type="EMBL" id="CAB5004145.1"/>
    </source>
</evidence>
<evidence type="ECO:0000313" key="4">
    <source>
        <dbReference type="EMBL" id="CAB4999141.1"/>
    </source>
</evidence>
<protein>
    <submittedName>
        <fullName evidence="2">Unannotated protein</fullName>
    </submittedName>
</protein>
<name>A0A6J6LP67_9ZZZZ</name>
<reference evidence="2" key="1">
    <citation type="submission" date="2020-05" db="EMBL/GenBank/DDBJ databases">
        <authorList>
            <person name="Chiriac C."/>
            <person name="Salcher M."/>
            <person name="Ghai R."/>
            <person name="Kavagutti S V."/>
        </authorList>
    </citation>
    <scope>NUCLEOTIDE SEQUENCE</scope>
</reference>
<organism evidence="2">
    <name type="scientific">freshwater metagenome</name>
    <dbReference type="NCBI Taxonomy" id="449393"/>
    <lineage>
        <taxon>unclassified sequences</taxon>
        <taxon>metagenomes</taxon>
        <taxon>ecological metagenomes</taxon>
    </lineage>
</organism>
<evidence type="ECO:0000313" key="2">
    <source>
        <dbReference type="EMBL" id="CAB4663506.1"/>
    </source>
</evidence>
<gene>
    <name evidence="2" type="ORF">UFOPK2242_01111</name>
    <name evidence="3" type="ORF">UFOPK2996_00269</name>
    <name evidence="4" type="ORF">UFOPK3974_01395</name>
    <name evidence="5" type="ORF">UFOPK4071_00339</name>
</gene>
<dbReference type="EMBL" id="CAEZWM010000146">
    <property type="protein sequence ID" value="CAB4663506.1"/>
    <property type="molecule type" value="Genomic_DNA"/>
</dbReference>
<feature type="region of interest" description="Disordered" evidence="1">
    <location>
        <begin position="69"/>
        <end position="90"/>
    </location>
</feature>
<dbReference type="EMBL" id="CAFBPF010000025">
    <property type="protein sequence ID" value="CAB5004145.1"/>
    <property type="molecule type" value="Genomic_DNA"/>
</dbReference>
<dbReference type="EMBL" id="CAFBOR010000232">
    <property type="protein sequence ID" value="CAB4999141.1"/>
    <property type="molecule type" value="Genomic_DNA"/>
</dbReference>
<sequence length="90" mass="9850">MTTTRYRCDGCGNLTRFDVAISRRTREFHHFTVGGDLEIESIEVVEEEIESVQCRWCGAQGDRIQVLPSETASDGSSHADVDATVTAGGD</sequence>
<dbReference type="AlphaFoldDB" id="A0A6J6LP67"/>
<dbReference type="EMBL" id="CAFAAH010000017">
    <property type="protein sequence ID" value="CAB4788793.1"/>
    <property type="molecule type" value="Genomic_DNA"/>
</dbReference>
<evidence type="ECO:0000313" key="3">
    <source>
        <dbReference type="EMBL" id="CAB4788793.1"/>
    </source>
</evidence>
<evidence type="ECO:0000256" key="1">
    <source>
        <dbReference type="SAM" id="MobiDB-lite"/>
    </source>
</evidence>
<accession>A0A6J6LP67</accession>